<dbReference type="Pfam" id="PF11738">
    <property type="entry name" value="DUF3298"/>
    <property type="match status" value="1"/>
</dbReference>
<evidence type="ECO:0000259" key="1">
    <source>
        <dbReference type="Pfam" id="PF11738"/>
    </source>
</evidence>
<proteinExistence type="predicted"/>
<name>A0A4Q9DL14_9BACL</name>
<dbReference type="SUPFAM" id="SSF69360">
    <property type="entry name" value="Cell wall binding repeat"/>
    <property type="match status" value="1"/>
</dbReference>
<dbReference type="AlphaFoldDB" id="A0A4Q9DL14"/>
<dbReference type="InterPro" id="IPR032774">
    <property type="entry name" value="WG_beta_rep"/>
</dbReference>
<sequence length="824" mass="92389">MAIVANETTAAQIVQANLPPGAELMTVGRTQPRPAVYAADLDRDGAMELAAVYKLNGEMYVTILKKGWNAWMPAATAKGQGYAVTDLTAAPIVYPGLNNLIVGWQVGAIWSKLSVYEWTRDGLKDIAPSDLYYSFMEVEHMPGGAKRGTSEIALWIHDTGEAYKVEVIRWQNGGFVPAPDVYPYYFQKVARYYERMTRQHPDYPFYWYYLADAQFKAGQKKGALWSVKKALSFDQPYPSREALLELQRQIETMHRSIALFPASLRTTDGVKWGFIDSSGKMAIPARFDYAFDFQNNGLAVVQIGGHSGLIDTNGHFAVQPVYASISPFSEGRAVVIDRQGFKLMDEAGRIVTGKAYSYIAPLSDGRAMFYVMGSDNVSHYGYLDADGHEVIPARFLEAGDFSNGKAVVKIKDNEYALIDRNGRRLATYPFAFVGGLGDGLLPFQQVANGKYGYIDEKGAVVIQPAYSGAQPFQEGRAVVNTAEDYNFIYGLIDKQGRFIVKPEYNDIRMLGEQRIALGKAIDPKQPFIGSVFAIADTNGHLLTAHRYYDVSDFHNGLASVHDRQHTFFIDRSGKAAPGYPTLQGTGSLKLVDKSVIQANIDQRLSYLTPDGKLIWMQNTVIPLRPPYRVEEHKYNPNKDYLVYYPQVAGMQDTKAQAKVNEQLKELSGVKPVPAKTQLEYSYTGDFEVAFFQKDLLVLQLTGYNFPFGAAHGMPSKKYVHINLTNGHMYQLKDLFKPGSDYVKVLSDIIGRQIKEDPQYDYVFPDTYKGITPNQPFFVTEHALHIYFEPYEIAPYAAGFPTFTIPFQEIMNIIATDGEFWRSFH</sequence>
<organism evidence="2 3">
    <name type="scientific">Paenibacillus thalictri</name>
    <dbReference type="NCBI Taxonomy" id="2527873"/>
    <lineage>
        <taxon>Bacteria</taxon>
        <taxon>Bacillati</taxon>
        <taxon>Bacillota</taxon>
        <taxon>Bacilli</taxon>
        <taxon>Bacillales</taxon>
        <taxon>Paenibacillaceae</taxon>
        <taxon>Paenibacillus</taxon>
    </lineage>
</organism>
<dbReference type="PANTHER" id="PTHR37841:SF1">
    <property type="entry name" value="DUF3298 DOMAIN-CONTAINING PROTEIN"/>
    <property type="match status" value="1"/>
</dbReference>
<dbReference type="PANTHER" id="PTHR37841">
    <property type="entry name" value="GLR2918 PROTEIN"/>
    <property type="match status" value="1"/>
</dbReference>
<dbReference type="OrthoDB" id="5637at2"/>
<keyword evidence="3" id="KW-1185">Reference proteome</keyword>
<dbReference type="Pfam" id="PF14903">
    <property type="entry name" value="WG_beta_rep"/>
    <property type="match status" value="6"/>
</dbReference>
<reference evidence="2 3" key="1">
    <citation type="submission" date="2019-02" db="EMBL/GenBank/DDBJ databases">
        <title>Paenibacillus sp. nov., isolated from surface-sterilized tissue of Thalictrum simplex L.</title>
        <authorList>
            <person name="Tuo L."/>
        </authorList>
    </citation>
    <scope>NUCLEOTIDE SEQUENCE [LARGE SCALE GENOMIC DNA]</scope>
    <source>
        <strain evidence="2 3">N2SHLJ1</strain>
    </source>
</reference>
<evidence type="ECO:0000313" key="2">
    <source>
        <dbReference type="EMBL" id="TBL72477.1"/>
    </source>
</evidence>
<dbReference type="Gene3D" id="3.30.565.40">
    <property type="entry name" value="Fervidobacterium nodosum Rt17-B1 like"/>
    <property type="match status" value="1"/>
</dbReference>
<gene>
    <name evidence="2" type="ORF">EYB31_29315</name>
</gene>
<dbReference type="Proteomes" id="UP000293142">
    <property type="component" value="Unassembled WGS sequence"/>
</dbReference>
<dbReference type="InterPro" id="IPR021729">
    <property type="entry name" value="DUF3298"/>
</dbReference>
<evidence type="ECO:0000313" key="3">
    <source>
        <dbReference type="Proteomes" id="UP000293142"/>
    </source>
</evidence>
<dbReference type="Gene3D" id="1.25.40.10">
    <property type="entry name" value="Tetratricopeptide repeat domain"/>
    <property type="match status" value="1"/>
</dbReference>
<dbReference type="InterPro" id="IPR037126">
    <property type="entry name" value="PdaC/RsiV-like_sf"/>
</dbReference>
<feature type="domain" description="DUF3298" evidence="1">
    <location>
        <begin position="732"/>
        <end position="806"/>
    </location>
</feature>
<dbReference type="RefSeq" id="WP_131017046.1">
    <property type="nucleotide sequence ID" value="NZ_SIRE01000024.1"/>
</dbReference>
<dbReference type="EMBL" id="SIRE01000024">
    <property type="protein sequence ID" value="TBL72477.1"/>
    <property type="molecule type" value="Genomic_DNA"/>
</dbReference>
<accession>A0A4Q9DL14</accession>
<comment type="caution">
    <text evidence="2">The sequence shown here is derived from an EMBL/GenBank/DDBJ whole genome shotgun (WGS) entry which is preliminary data.</text>
</comment>
<dbReference type="Gene3D" id="3.90.640.20">
    <property type="entry name" value="Heat-shock cognate protein, ATPase"/>
    <property type="match status" value="1"/>
</dbReference>
<dbReference type="SUPFAM" id="SSF48452">
    <property type="entry name" value="TPR-like"/>
    <property type="match status" value="1"/>
</dbReference>
<protein>
    <submittedName>
        <fullName evidence="2">DUF3298 domain-containing protein</fullName>
    </submittedName>
</protein>
<dbReference type="InterPro" id="IPR011990">
    <property type="entry name" value="TPR-like_helical_dom_sf"/>
</dbReference>